<feature type="transmembrane region" description="Helical" evidence="4">
    <location>
        <begin position="249"/>
        <end position="268"/>
    </location>
</feature>
<feature type="transmembrane region" description="Helical" evidence="4">
    <location>
        <begin position="215"/>
        <end position="237"/>
    </location>
</feature>
<dbReference type="PANTHER" id="PTHR11360:SF290">
    <property type="entry name" value="MONOCARBOXYLATE MFS PERMEASE"/>
    <property type="match status" value="1"/>
</dbReference>
<proteinExistence type="predicted"/>
<evidence type="ECO:0000256" key="3">
    <source>
        <dbReference type="ARBA" id="ARBA00023136"/>
    </source>
</evidence>
<feature type="transmembrane region" description="Helical" evidence="4">
    <location>
        <begin position="133"/>
        <end position="151"/>
    </location>
</feature>
<feature type="transmembrane region" description="Helical" evidence="4">
    <location>
        <begin position="163"/>
        <end position="184"/>
    </location>
</feature>
<keyword evidence="1 4" id="KW-0812">Transmembrane</keyword>
<feature type="transmembrane region" description="Helical" evidence="4">
    <location>
        <begin position="9"/>
        <end position="32"/>
    </location>
</feature>
<gene>
    <name evidence="5" type="primary">arsK</name>
    <name evidence="5" type="ORF">GCM10023209_19150</name>
</gene>
<protein>
    <submittedName>
        <fullName evidence="5">Arsenite efflux MFS transporter ArsK</fullName>
    </submittedName>
</protein>
<dbReference type="Gene3D" id="1.20.1250.20">
    <property type="entry name" value="MFS general substrate transporter like domains"/>
    <property type="match status" value="1"/>
</dbReference>
<dbReference type="RefSeq" id="WP_259550436.1">
    <property type="nucleotide sequence ID" value="NZ_BAABHW010000002.1"/>
</dbReference>
<feature type="transmembrane region" description="Helical" evidence="4">
    <location>
        <begin position="280"/>
        <end position="297"/>
    </location>
</feature>
<evidence type="ECO:0000313" key="5">
    <source>
        <dbReference type="EMBL" id="GAA5073351.1"/>
    </source>
</evidence>
<feature type="transmembrane region" description="Helical" evidence="4">
    <location>
        <begin position="71"/>
        <end position="91"/>
    </location>
</feature>
<dbReference type="PANTHER" id="PTHR11360">
    <property type="entry name" value="MONOCARBOXYLATE TRANSPORTER"/>
    <property type="match status" value="1"/>
</dbReference>
<dbReference type="InterPro" id="IPR050327">
    <property type="entry name" value="Proton-linked_MCT"/>
</dbReference>
<dbReference type="InterPro" id="IPR036259">
    <property type="entry name" value="MFS_trans_sf"/>
</dbReference>
<feature type="transmembrane region" description="Helical" evidence="4">
    <location>
        <begin position="97"/>
        <end position="121"/>
    </location>
</feature>
<reference evidence="6" key="1">
    <citation type="journal article" date="2019" name="Int. J. Syst. Evol. Microbiol.">
        <title>The Global Catalogue of Microorganisms (GCM) 10K type strain sequencing project: providing services to taxonomists for standard genome sequencing and annotation.</title>
        <authorList>
            <consortium name="The Broad Institute Genomics Platform"/>
            <consortium name="The Broad Institute Genome Sequencing Center for Infectious Disease"/>
            <person name="Wu L."/>
            <person name="Ma J."/>
        </authorList>
    </citation>
    <scope>NUCLEOTIDE SEQUENCE [LARGE SCALE GENOMIC DNA]</scope>
    <source>
        <strain evidence="6">JCM 18015</strain>
    </source>
</reference>
<evidence type="ECO:0000256" key="4">
    <source>
        <dbReference type="SAM" id="Phobius"/>
    </source>
</evidence>
<dbReference type="Proteomes" id="UP001499910">
    <property type="component" value="Unassembled WGS sequence"/>
</dbReference>
<comment type="caution">
    <text evidence="5">The sequence shown here is derived from an EMBL/GenBank/DDBJ whole genome shotgun (WGS) entry which is preliminary data.</text>
</comment>
<name>A0ABP9LCC0_9RHOB</name>
<evidence type="ECO:0000313" key="6">
    <source>
        <dbReference type="Proteomes" id="UP001499910"/>
    </source>
</evidence>
<accession>A0ABP9LCC0</accession>
<dbReference type="InterPro" id="IPR011701">
    <property type="entry name" value="MFS"/>
</dbReference>
<evidence type="ECO:0000256" key="2">
    <source>
        <dbReference type="ARBA" id="ARBA00022989"/>
    </source>
</evidence>
<keyword evidence="6" id="KW-1185">Reference proteome</keyword>
<feature type="transmembrane region" description="Helical" evidence="4">
    <location>
        <begin position="367"/>
        <end position="385"/>
    </location>
</feature>
<evidence type="ECO:0000256" key="1">
    <source>
        <dbReference type="ARBA" id="ARBA00022692"/>
    </source>
</evidence>
<sequence length="392" mass="40501">MSVLRDPPILAFMVAQTLIWAAIFYSFPALVLHWQQDFGWSATAAMGAFSVALALQGLAAPSVGRLIDRGFAPRGFPIGAVGAVVGLVALTQVQGLWGFYAVWAWLGVMMGFTLYDACFAIVTRARGASARQAITAITLVAGFASTIAYPLTAAVTEAAGWRAAVWVLAGLVLVLNIPLATFAARRLEAEARDRTPVQPAQTQSKGRSPFARAEFWPLGIGFAFGALGTGILLSHLLPLMASLGVVDAMAILAASLIGPAQVSGRIILTLAGARVQARHLSQAAFILLALASLALAGAAAFPWLVLAFAVGQGLGYGVISILRPVVTRDVMGDAGFGESAGAVARLSLFSFALAPGLGAILVDLAGYGAVIALCVLAPLAGVVSLRRLRVAP</sequence>
<keyword evidence="2 4" id="KW-1133">Transmembrane helix</keyword>
<keyword evidence="3 4" id="KW-0472">Membrane</keyword>
<dbReference type="SUPFAM" id="SSF103473">
    <property type="entry name" value="MFS general substrate transporter"/>
    <property type="match status" value="1"/>
</dbReference>
<organism evidence="5 6">
    <name type="scientific">[Roseibacterium] beibuensis</name>
    <dbReference type="NCBI Taxonomy" id="1193142"/>
    <lineage>
        <taxon>Bacteria</taxon>
        <taxon>Pseudomonadati</taxon>
        <taxon>Pseudomonadota</taxon>
        <taxon>Alphaproteobacteria</taxon>
        <taxon>Rhodobacterales</taxon>
        <taxon>Roseobacteraceae</taxon>
        <taxon>Roseicyclus</taxon>
    </lineage>
</organism>
<feature type="transmembrane region" description="Helical" evidence="4">
    <location>
        <begin position="38"/>
        <end position="59"/>
    </location>
</feature>
<dbReference type="Pfam" id="PF07690">
    <property type="entry name" value="MFS_1"/>
    <property type="match status" value="1"/>
</dbReference>
<dbReference type="EMBL" id="BAABHW010000002">
    <property type="protein sequence ID" value="GAA5073351.1"/>
    <property type="molecule type" value="Genomic_DNA"/>
</dbReference>